<name>A0A2U3E5V1_PURLI</name>
<organism evidence="2 3">
    <name type="scientific">Purpureocillium lilacinum</name>
    <name type="common">Paecilomyces lilacinus</name>
    <dbReference type="NCBI Taxonomy" id="33203"/>
    <lineage>
        <taxon>Eukaryota</taxon>
        <taxon>Fungi</taxon>
        <taxon>Dikarya</taxon>
        <taxon>Ascomycota</taxon>
        <taxon>Pezizomycotina</taxon>
        <taxon>Sordariomycetes</taxon>
        <taxon>Hypocreomycetidae</taxon>
        <taxon>Hypocreales</taxon>
        <taxon>Ophiocordycipitaceae</taxon>
        <taxon>Purpureocillium</taxon>
    </lineage>
</organism>
<protein>
    <submittedName>
        <fullName evidence="2">Uncharacterized protein</fullName>
    </submittedName>
</protein>
<evidence type="ECO:0000313" key="3">
    <source>
        <dbReference type="Proteomes" id="UP000245956"/>
    </source>
</evidence>
<dbReference type="AlphaFoldDB" id="A0A2U3E5V1"/>
<feature type="region of interest" description="Disordered" evidence="1">
    <location>
        <begin position="298"/>
        <end position="318"/>
    </location>
</feature>
<feature type="region of interest" description="Disordered" evidence="1">
    <location>
        <begin position="1"/>
        <end position="35"/>
    </location>
</feature>
<feature type="compositionally biased region" description="Basic and acidic residues" evidence="1">
    <location>
        <begin position="10"/>
        <end position="23"/>
    </location>
</feature>
<evidence type="ECO:0000313" key="2">
    <source>
        <dbReference type="EMBL" id="PWI69849.1"/>
    </source>
</evidence>
<feature type="region of interest" description="Disordered" evidence="1">
    <location>
        <begin position="210"/>
        <end position="275"/>
    </location>
</feature>
<dbReference type="EMBL" id="LCWV01000011">
    <property type="protein sequence ID" value="PWI69849.1"/>
    <property type="molecule type" value="Genomic_DNA"/>
</dbReference>
<feature type="compositionally biased region" description="Basic and acidic residues" evidence="1">
    <location>
        <begin position="298"/>
        <end position="308"/>
    </location>
</feature>
<reference evidence="2 3" key="1">
    <citation type="journal article" date="2016" name="Front. Microbiol.">
        <title>Genome and transcriptome sequences reveal the specific parasitism of the nematophagous Purpureocillium lilacinum 36-1.</title>
        <authorList>
            <person name="Xie J."/>
            <person name="Li S."/>
            <person name="Mo C."/>
            <person name="Xiao X."/>
            <person name="Peng D."/>
            <person name="Wang G."/>
            <person name="Xiao Y."/>
        </authorList>
    </citation>
    <scope>NUCLEOTIDE SEQUENCE [LARGE SCALE GENOMIC DNA]</scope>
    <source>
        <strain evidence="2 3">36-1</strain>
    </source>
</reference>
<gene>
    <name evidence="2" type="ORF">PCL_00761</name>
</gene>
<dbReference type="Proteomes" id="UP000245956">
    <property type="component" value="Unassembled WGS sequence"/>
</dbReference>
<proteinExistence type="predicted"/>
<accession>A0A2U3E5V1</accession>
<sequence length="378" mass="40720">MKIVSTTNHRVGERKDGRRKLSEEQGPDEGEKEGERLIQISRVLLTAVSPNPAPDASHAFAFIGQGAGSGTRATTRWWVGFASRQAGAGTNTFIWLSVLVMTDGMGGSRAVKATHGAEPWAFRSPVDRLGGSTVVKGGRPDGSRDRLARTFQSRKKVLTCRPWDRWARAVRMAATAASKAARPLTGPALSLGSGRMPGRGWWCRAVRGQHEAGRRNDVEEAPATISNLPRRRKSAAGGPSTARTGLGSISFRDTKSGRQPRGKPRSANRSLHSPNAMALEGRALSWSCVVIRDAPGQEHGEMCGRQSDRTNTPAPEPLPAATHARRCACHQSASRIHTTSPTLHETCQPLPTLSRQGWCVALPTSPREWTGDDGDRAA</sequence>
<comment type="caution">
    <text evidence="2">The sequence shown here is derived from an EMBL/GenBank/DDBJ whole genome shotgun (WGS) entry which is preliminary data.</text>
</comment>
<evidence type="ECO:0000256" key="1">
    <source>
        <dbReference type="SAM" id="MobiDB-lite"/>
    </source>
</evidence>